<comment type="subcellular location">
    <subcellularLocation>
        <location evidence="1">Membrane</location>
        <topology evidence="1">Multi-pass membrane protein</topology>
    </subcellularLocation>
</comment>
<keyword evidence="2 5" id="KW-0812">Transmembrane</keyword>
<keyword evidence="3 5" id="KW-1133">Transmembrane helix</keyword>
<evidence type="ECO:0000313" key="7">
    <source>
        <dbReference type="Proteomes" id="UP000007590"/>
    </source>
</evidence>
<feature type="transmembrane region" description="Helical" evidence="5">
    <location>
        <begin position="234"/>
        <end position="253"/>
    </location>
</feature>
<dbReference type="EMBL" id="CP003349">
    <property type="protein sequence ID" value="AFD08284.1"/>
    <property type="molecule type" value="Genomic_DNA"/>
</dbReference>
<name>H8KWV5_SOLCM</name>
<feature type="transmembrane region" description="Helical" evidence="5">
    <location>
        <begin position="205"/>
        <end position="228"/>
    </location>
</feature>
<proteinExistence type="predicted"/>
<dbReference type="GO" id="GO:0016765">
    <property type="term" value="F:transferase activity, transferring alkyl or aryl (other than methyl) groups"/>
    <property type="evidence" value="ECO:0007669"/>
    <property type="project" value="InterPro"/>
</dbReference>
<evidence type="ECO:0000256" key="3">
    <source>
        <dbReference type="ARBA" id="ARBA00022989"/>
    </source>
</evidence>
<evidence type="ECO:0000256" key="5">
    <source>
        <dbReference type="SAM" id="Phobius"/>
    </source>
</evidence>
<protein>
    <submittedName>
        <fullName evidence="6">1,4-dihydroxy-2-naphthoate octaprenyltransferase</fullName>
    </submittedName>
</protein>
<keyword evidence="4 5" id="KW-0472">Membrane</keyword>
<evidence type="ECO:0000256" key="2">
    <source>
        <dbReference type="ARBA" id="ARBA00022692"/>
    </source>
</evidence>
<feature type="transmembrane region" description="Helical" evidence="5">
    <location>
        <begin position="133"/>
        <end position="155"/>
    </location>
</feature>
<reference evidence="6" key="1">
    <citation type="submission" date="2012-02" db="EMBL/GenBank/DDBJ databases">
        <title>The complete genome of Solitalea canadensis DSM 3403.</title>
        <authorList>
            <consortium name="US DOE Joint Genome Institute (JGI-PGF)"/>
            <person name="Lucas S."/>
            <person name="Copeland A."/>
            <person name="Lapidus A."/>
            <person name="Glavina del Rio T."/>
            <person name="Dalin E."/>
            <person name="Tice H."/>
            <person name="Bruce D."/>
            <person name="Goodwin L."/>
            <person name="Pitluck S."/>
            <person name="Peters L."/>
            <person name="Ovchinnikova G."/>
            <person name="Lu M."/>
            <person name="Kyrpides N."/>
            <person name="Mavromatis K."/>
            <person name="Ivanova N."/>
            <person name="Brettin T."/>
            <person name="Detter J.C."/>
            <person name="Han C."/>
            <person name="Larimer F."/>
            <person name="Land M."/>
            <person name="Hauser L."/>
            <person name="Markowitz V."/>
            <person name="Cheng J.-F."/>
            <person name="Hugenholtz P."/>
            <person name="Woyke T."/>
            <person name="Wu D."/>
            <person name="Spring S."/>
            <person name="Schroeder M."/>
            <person name="Kopitz M."/>
            <person name="Brambilla E."/>
            <person name="Klenk H.-P."/>
            <person name="Eisen J.A."/>
        </authorList>
    </citation>
    <scope>NUCLEOTIDE SEQUENCE</scope>
    <source>
        <strain evidence="6">DSM 3403</strain>
    </source>
</reference>
<dbReference type="GO" id="GO:0016020">
    <property type="term" value="C:membrane"/>
    <property type="evidence" value="ECO:0007669"/>
    <property type="project" value="UniProtKB-SubCell"/>
</dbReference>
<sequence>MLMTTNLIDKDTLKLLRIPFSIFLMPVFLFALSQAESINWQNTLLSFIILHLFIYPASNGYNSFMDQDEGSIGGLKHPPKPTKKLFYISILLDFIGLSLSFFISIPFSICLLMYILASRAYSYKGIRLKKYPYLGFITVIFSQGAFTFLIAYHAITLLSYQEIINRQLLALIACSLLLAGVYPLTQIYQHEEDYKNGDITISYKLGYRGTFAFCCFAFLTSIICFYYYFREVDLLNNFIILQLCFIPAVVYFFHWFYKVWRDSSAADFEHTMKMNLIASVCLNNCFILLLLINQQVIKFQ</sequence>
<dbReference type="Proteomes" id="UP000007590">
    <property type="component" value="Chromosome"/>
</dbReference>
<gene>
    <name evidence="6" type="ordered locus">Solca_3274</name>
</gene>
<feature type="transmembrane region" description="Helical" evidence="5">
    <location>
        <begin position="85"/>
        <end position="112"/>
    </location>
</feature>
<dbReference type="InterPro" id="IPR000537">
    <property type="entry name" value="UbiA_prenyltransferase"/>
</dbReference>
<evidence type="ECO:0000313" key="6">
    <source>
        <dbReference type="EMBL" id="AFD08284.1"/>
    </source>
</evidence>
<dbReference type="AlphaFoldDB" id="H8KWV5"/>
<dbReference type="STRING" id="929556.Solca_3274"/>
<feature type="transmembrane region" description="Helical" evidence="5">
    <location>
        <begin position="274"/>
        <end position="292"/>
    </location>
</feature>
<feature type="transmembrane region" description="Helical" evidence="5">
    <location>
        <begin position="15"/>
        <end position="32"/>
    </location>
</feature>
<feature type="transmembrane region" description="Helical" evidence="5">
    <location>
        <begin position="167"/>
        <end position="184"/>
    </location>
</feature>
<keyword evidence="7" id="KW-1185">Reference proteome</keyword>
<dbReference type="HOGENOM" id="CLU_986558_0_0_10"/>
<keyword evidence="6" id="KW-0808">Transferase</keyword>
<dbReference type="eggNOG" id="COG0382">
    <property type="taxonomic scope" value="Bacteria"/>
</dbReference>
<evidence type="ECO:0000256" key="1">
    <source>
        <dbReference type="ARBA" id="ARBA00004141"/>
    </source>
</evidence>
<accession>H8KWV5</accession>
<organism evidence="6 7">
    <name type="scientific">Solitalea canadensis (strain ATCC 29591 / DSM 3403 / JCM 21819 / LMG 8368 / NBRC 15130 / NCIMB 12057 / USAM 9D)</name>
    <name type="common">Flexibacter canadensis</name>
    <dbReference type="NCBI Taxonomy" id="929556"/>
    <lineage>
        <taxon>Bacteria</taxon>
        <taxon>Pseudomonadati</taxon>
        <taxon>Bacteroidota</taxon>
        <taxon>Sphingobacteriia</taxon>
        <taxon>Sphingobacteriales</taxon>
        <taxon>Sphingobacteriaceae</taxon>
        <taxon>Solitalea</taxon>
    </lineage>
</organism>
<evidence type="ECO:0000256" key="4">
    <source>
        <dbReference type="ARBA" id="ARBA00023136"/>
    </source>
</evidence>
<dbReference type="KEGG" id="scn:Solca_3274"/>
<dbReference type="Pfam" id="PF01040">
    <property type="entry name" value="UbiA"/>
    <property type="match status" value="1"/>
</dbReference>
<feature type="transmembrane region" description="Helical" evidence="5">
    <location>
        <begin position="44"/>
        <end position="65"/>
    </location>
</feature>